<evidence type="ECO:0000256" key="3">
    <source>
        <dbReference type="ARBA" id="ARBA00012744"/>
    </source>
</evidence>
<evidence type="ECO:0000256" key="7">
    <source>
        <dbReference type="PROSITE-ProRule" id="PRU10055"/>
    </source>
</evidence>
<dbReference type="InterPro" id="IPR017853">
    <property type="entry name" value="GH"/>
</dbReference>
<keyword evidence="4 8" id="KW-0378">Hydrolase</keyword>
<accession>A0A9W3AVS0</accession>
<keyword evidence="5" id="KW-0325">Glycoprotein</keyword>
<evidence type="ECO:0000256" key="4">
    <source>
        <dbReference type="ARBA" id="ARBA00022801"/>
    </source>
</evidence>
<dbReference type="Pfam" id="PF00232">
    <property type="entry name" value="Glyco_hydro_1"/>
    <property type="match status" value="4"/>
</dbReference>
<evidence type="ECO:0000256" key="1">
    <source>
        <dbReference type="ARBA" id="ARBA00010838"/>
    </source>
</evidence>
<dbReference type="PANTHER" id="PTHR10353">
    <property type="entry name" value="GLYCOSYL HYDROLASE"/>
    <property type="match status" value="1"/>
</dbReference>
<dbReference type="Proteomes" id="UP001165740">
    <property type="component" value="Chromosome 7"/>
</dbReference>
<dbReference type="PANTHER" id="PTHR10353:SF36">
    <property type="entry name" value="LP05116P"/>
    <property type="match status" value="1"/>
</dbReference>
<dbReference type="FunFam" id="3.20.20.80:FF:000013">
    <property type="entry name" value="lactase-phlorizin hydrolase"/>
    <property type="match status" value="3"/>
</dbReference>
<keyword evidence="6 8" id="KW-0326">Glycosidase</keyword>
<feature type="chain" id="PRO_5044702915" description="beta-glucosidase" evidence="10">
    <location>
        <begin position="25"/>
        <end position="1937"/>
    </location>
</feature>
<dbReference type="GO" id="GO:0008422">
    <property type="term" value="F:beta-glucosidase activity"/>
    <property type="evidence" value="ECO:0007669"/>
    <property type="project" value="TreeGrafter"/>
</dbReference>
<feature type="region of interest" description="Disordered" evidence="9">
    <location>
        <begin position="853"/>
        <end position="873"/>
    </location>
</feature>
<comment type="similarity">
    <text evidence="1">Belongs to the glycosyl hydrolase 1 family.</text>
</comment>
<gene>
    <name evidence="12 13" type="primary">LOC106069463</name>
</gene>
<feature type="active site" description="Nucleophile" evidence="7">
    <location>
        <position position="912"/>
    </location>
</feature>
<feature type="active site" description="Nucleophile" evidence="7">
    <location>
        <position position="1395"/>
    </location>
</feature>
<protein>
    <recommendedName>
        <fullName evidence="3">beta-glucosidase</fullName>
        <ecNumber evidence="3">3.2.1.21</ecNumber>
    </recommendedName>
</protein>
<feature type="compositionally biased region" description="Polar residues" evidence="9">
    <location>
        <begin position="853"/>
        <end position="866"/>
    </location>
</feature>
<keyword evidence="11" id="KW-1185">Reference proteome</keyword>
<organism evidence="11 12">
    <name type="scientific">Biomphalaria glabrata</name>
    <name type="common">Bloodfluke planorb</name>
    <name type="synonym">Freshwater snail</name>
    <dbReference type="NCBI Taxonomy" id="6526"/>
    <lineage>
        <taxon>Eukaryota</taxon>
        <taxon>Metazoa</taxon>
        <taxon>Spiralia</taxon>
        <taxon>Lophotrochozoa</taxon>
        <taxon>Mollusca</taxon>
        <taxon>Gastropoda</taxon>
        <taxon>Heterobranchia</taxon>
        <taxon>Euthyneura</taxon>
        <taxon>Panpulmonata</taxon>
        <taxon>Hygrophila</taxon>
        <taxon>Lymnaeoidea</taxon>
        <taxon>Planorbidae</taxon>
        <taxon>Biomphalaria</taxon>
    </lineage>
</organism>
<proteinExistence type="inferred from homology"/>
<dbReference type="EC" id="3.2.1.21" evidence="3"/>
<evidence type="ECO:0000313" key="13">
    <source>
        <dbReference type="RefSeq" id="XP_055891313.1"/>
    </source>
</evidence>
<dbReference type="InterPro" id="IPR033132">
    <property type="entry name" value="GH_1_N_CS"/>
</dbReference>
<evidence type="ECO:0000256" key="5">
    <source>
        <dbReference type="ARBA" id="ARBA00023180"/>
    </source>
</evidence>
<evidence type="ECO:0000256" key="2">
    <source>
        <dbReference type="ARBA" id="ARBA00011738"/>
    </source>
</evidence>
<dbReference type="InterPro" id="IPR001360">
    <property type="entry name" value="Glyco_hydro_1"/>
</dbReference>
<dbReference type="GO" id="GO:0005975">
    <property type="term" value="P:carbohydrate metabolic process"/>
    <property type="evidence" value="ECO:0007669"/>
    <property type="project" value="InterPro"/>
</dbReference>
<dbReference type="RefSeq" id="XP_055891312.1">
    <property type="nucleotide sequence ID" value="XM_056035337.1"/>
</dbReference>
<dbReference type="PROSITE" id="PS00653">
    <property type="entry name" value="GLYCOSYL_HYDROL_F1_2"/>
    <property type="match status" value="3"/>
</dbReference>
<dbReference type="PRINTS" id="PR00131">
    <property type="entry name" value="GLHYDRLASE1"/>
</dbReference>
<dbReference type="RefSeq" id="XP_055891313.1">
    <property type="nucleotide sequence ID" value="XM_056035338.1"/>
</dbReference>
<evidence type="ECO:0000313" key="12">
    <source>
        <dbReference type="RefSeq" id="XP_055891312.1"/>
    </source>
</evidence>
<evidence type="ECO:0000256" key="10">
    <source>
        <dbReference type="SAM" id="SignalP"/>
    </source>
</evidence>
<dbReference type="OrthoDB" id="65569at2759"/>
<feature type="active site" description="Nucleophile" evidence="7">
    <location>
        <position position="422"/>
    </location>
</feature>
<dbReference type="InterPro" id="IPR018120">
    <property type="entry name" value="Glyco_hydro_1_AS"/>
</dbReference>
<evidence type="ECO:0000256" key="9">
    <source>
        <dbReference type="SAM" id="MobiDB-lite"/>
    </source>
</evidence>
<dbReference type="SUPFAM" id="SSF51445">
    <property type="entry name" value="(Trans)glycosidases"/>
    <property type="match status" value="4"/>
</dbReference>
<sequence length="1937" mass="220673">MDVNLMRRLSILCLILSLASQIATNVTSDGVDLDKDLQEGDRDFLFDTFPDGFVWAAATAAHQVEGAWNEDGKGPSIWDVFGSEPGRIDNHDNAQVACDSYHKYKEDVQLLKQLGVTHYRFSIAWTRVLPDGTNKTINRPGLDYYHKLIAELKANNIEPMATLYHWDLPQALELKGGWLNEDVVGHFRNYADLIFKEFGADVKYWITINEPWVVSYLGYGVDQMAPGRWGPGTNVYIVTHNLIKAHVAAYKLYNSTYRSQSPGGKGQIGITLDIHNDIPKNSSDPADVEAAERGKLFRFGWFAHPILKTGDYPEVMKTKIIEKSHQLGQTSRLPSFTPDEILQNKGSSDFVGLNYYTSIYASPGQLPYDPPSWDNDQDIVRDRDPSWTGSGSSWLFSVPTGFREVLNWIKKTYNNIPLYVTENGISDKNGTLRDAHRITYYRQHINQMLKAIKLDGCDVRGYTAWSLMDNFEWARGYSERFGFYYVDFTDPNRTRTPKASAQFYSNIIRDNGFKKGYSGKGGQSTGIVYIEDDFEVLYDQFPDDFAWSTATASYQIEGGWNADGKGPSIWDSWAHTGRIAHNETGDVACDSYHKYKEDVQLLKNLGVNHYRFSIAWSRVMSDGTPKTINEPGIQYYNNVINELLANNIQPMVTLYHWDLPQALQDKGGWLNSSLQDDFVEYSRLCFQRFGDRVKKWITFNEPPIVTIMGYGDGTSAPGHKDPGSGAYISGHNLILSHAKAYRLYERDFKATQKGEVGITINQGWPQPLDPLNIKDVEASERSIDFYGGWFAHPIFINGDYPEEMKKRVADRSQAQGLSQSRLPPFTEDEKKIVNGSSDFFGINFYSANYVTNDPQAPSNPPNYYNDQETRGETDPKWIGSGSSWLKVTPFGIRKILNWLKYNYNNVPVYITENGISDRNGTLHDWHRVHYYRLYLSEVLKAIKLDGCNVKGYTAWSLMDNLEWNMAYDERFGLHFVDFNDTSRPRTPKASAYFFKTLLADNGFKHGYTRNGGWGTAVQSTNEFYYGNFPDKFSWGLATAAYQIEGAWDVDGKGPNIWDTFSHTPGNVDDNYTGDVACDSYHKLDEDIKIIKDMNMTHYRFSISWSRIMPSGTLPSNPAGIDYYNRLLTKLGEIGVTPMVTMYHWDLPQGLQNQGGWFNPKIVDWFKDYADLCFSQFGNKVKRWITFNEPWVISVQGHGKGDYAPGIKDIKNGPYKAAHNIIKSHAEAYHLYQDKYKATQQGEVGITLNCDWLEPRDIVNISDIEASERGLQFFMGWFAHPVLINGDYPDVMKEYVKNASLEEGLTTSRLPEFTADEKKRIVGTSDFLGLNHYSSNVAYEGYVGDGYWRDQKIVTYRDPSWQQSVSYWLNINPIGIRKLLNWMRKEYGNIPIYITENGLSDRNGTLNDFHRIAYFRDYINNLLKAVVLDKVNVKGYTAWSLMDNFEWARGYGEKLGVYYVDFNDTNRPRIPKASARYLYELFKNNGFIQGSYNDPKTTQRLPFRNETYYGQFSANFSFGVSSVGLDIPSQVNENDRGKSVWDTIAQTSTIAKSFDSSTDIAKDISDLLSIKAEHYYFTITWTRLLPTGKAGGVSLTGLNYYSTLIDQLLDAGIFPAVAINQWDYPNVLKTKGWADSSMIDEYIFLARTCFEHFGSKVKYWTTFSTPEYTPFTEQISSDGQRYTIYKNLLLAHAKAYQLYINEFKATQKGFVGISLAPILAVPRNYRDPSHALSAERLTEYSFGLFADPIYLSGDYSDTVKKIGGSYLSPLSELEKSWIKGSADYFGLEYYNTVPVERGVDIVQTASVDLSNNATINNTNPRGLRMILGYIRKRYNNVPVMISGNGLWDNNGEIDDSFRGKFIFDHVDEVLKAVRIDGSDVRAYTYRSLKDSYEWSSGYKIRFGLYGVNFDDPSQARTLRNSAQTFTKIVENRGILRGN</sequence>
<evidence type="ECO:0000313" key="11">
    <source>
        <dbReference type="Proteomes" id="UP001165740"/>
    </source>
</evidence>
<evidence type="ECO:0000256" key="6">
    <source>
        <dbReference type="ARBA" id="ARBA00023295"/>
    </source>
</evidence>
<dbReference type="GeneID" id="106069463"/>
<keyword evidence="10" id="KW-0732">Signal</keyword>
<feature type="signal peptide" evidence="10">
    <location>
        <begin position="1"/>
        <end position="24"/>
    </location>
</feature>
<comment type="subunit">
    <text evidence="2">Homodimer.</text>
</comment>
<evidence type="ECO:0000256" key="8">
    <source>
        <dbReference type="RuleBase" id="RU004468"/>
    </source>
</evidence>
<name>A0A9W3AVS0_BIOGL</name>
<dbReference type="Gene3D" id="3.20.20.80">
    <property type="entry name" value="Glycosidases"/>
    <property type="match status" value="4"/>
</dbReference>
<dbReference type="PROSITE" id="PS00572">
    <property type="entry name" value="GLYCOSYL_HYDROL_F1_1"/>
    <property type="match status" value="3"/>
</dbReference>
<reference evidence="12 13" key="1">
    <citation type="submission" date="2025-04" db="UniProtKB">
        <authorList>
            <consortium name="RefSeq"/>
        </authorList>
    </citation>
    <scope>IDENTIFICATION</scope>
</reference>
<dbReference type="OMA" id="HIDNNDT"/>